<dbReference type="EMBL" id="SEUJ01000076">
    <property type="protein sequence ID" value="KAA1151581.1"/>
    <property type="molecule type" value="Genomic_DNA"/>
</dbReference>
<protein>
    <recommendedName>
        <fullName evidence="6 15">Cyclic di-GMP-binding protein</fullName>
    </recommendedName>
    <alternativeName>
        <fullName evidence="14 15">Cellulose synthase regulatory subunit</fullName>
    </alternativeName>
</protein>
<comment type="similarity">
    <text evidence="4 15">Belongs to the AcsB/BcsB family.</text>
</comment>
<keyword evidence="8 15" id="KW-0997">Cell inner membrane</keyword>
<proteinExistence type="inferred from homology"/>
<evidence type="ECO:0000256" key="7">
    <source>
        <dbReference type="ARBA" id="ARBA00022475"/>
    </source>
</evidence>
<evidence type="ECO:0000256" key="2">
    <source>
        <dbReference type="ARBA" id="ARBA00004377"/>
    </source>
</evidence>
<keyword evidence="15" id="KW-0732">Signal</keyword>
<evidence type="ECO:0000256" key="11">
    <source>
        <dbReference type="ARBA" id="ARBA00022916"/>
    </source>
</evidence>
<gene>
    <name evidence="16" type="ORF">EU509_16990</name>
</gene>
<reference evidence="16 17" key="1">
    <citation type="submission" date="2019-01" db="EMBL/GenBank/DDBJ databases">
        <title>Genome sequences of marine Pseudoalteromonas species.</title>
        <authorList>
            <person name="Boraston A.B."/>
            <person name="Hehemann J.-H."/>
            <person name="Vickers C.J."/>
            <person name="Salama-Alber O."/>
            <person name="Abe K."/>
            <person name="Hettle A.J."/>
        </authorList>
    </citation>
    <scope>NUCLEOTIDE SEQUENCE [LARGE SCALE GENOMIC DNA]</scope>
    <source>
        <strain evidence="16 17">PS47</strain>
    </source>
</reference>
<dbReference type="PRINTS" id="PR01440">
    <property type="entry name" value="CELLSNTHASEB"/>
</dbReference>
<comment type="subunit">
    <text evidence="5 15">Tightly associated with the cellulose synthase catalytic subunit.</text>
</comment>
<evidence type="ECO:0000256" key="3">
    <source>
        <dbReference type="ARBA" id="ARBA00005186"/>
    </source>
</evidence>
<keyword evidence="11 15" id="KW-0135">Cellulose biosynthesis</keyword>
<evidence type="ECO:0000313" key="17">
    <source>
        <dbReference type="Proteomes" id="UP000322915"/>
    </source>
</evidence>
<dbReference type="Gene3D" id="2.60.120.260">
    <property type="entry name" value="Galactose-binding domain-like"/>
    <property type="match status" value="2"/>
</dbReference>
<organism evidence="16 17">
    <name type="scientific">Pseudoalteromonas fuliginea</name>
    <dbReference type="NCBI Taxonomy" id="1872678"/>
    <lineage>
        <taxon>Bacteria</taxon>
        <taxon>Pseudomonadati</taxon>
        <taxon>Pseudomonadota</taxon>
        <taxon>Gammaproteobacteria</taxon>
        <taxon>Alteromonadales</taxon>
        <taxon>Pseudoalteromonadaceae</taxon>
        <taxon>Pseudoalteromonas</taxon>
    </lineage>
</organism>
<dbReference type="InterPro" id="IPR003920">
    <property type="entry name" value="Cell_synth_B"/>
</dbReference>
<keyword evidence="10 15" id="KW-0812">Transmembrane</keyword>
<feature type="chain" id="PRO_5044972684" description="Cyclic di-GMP-binding protein" evidence="15">
    <location>
        <begin position="24"/>
        <end position="751"/>
    </location>
</feature>
<evidence type="ECO:0000256" key="14">
    <source>
        <dbReference type="ARBA" id="ARBA00033444"/>
    </source>
</evidence>
<evidence type="ECO:0000256" key="6">
    <source>
        <dbReference type="ARBA" id="ARBA00021844"/>
    </source>
</evidence>
<keyword evidence="17" id="KW-1185">Reference proteome</keyword>
<evidence type="ECO:0000256" key="8">
    <source>
        <dbReference type="ARBA" id="ARBA00022519"/>
    </source>
</evidence>
<evidence type="ECO:0000256" key="9">
    <source>
        <dbReference type="ARBA" id="ARBA00022636"/>
    </source>
</evidence>
<comment type="pathway">
    <text evidence="3 15">Glycan metabolism; bacterial cellulose biosynthesis.</text>
</comment>
<dbReference type="Proteomes" id="UP000322915">
    <property type="component" value="Unassembled WGS sequence"/>
</dbReference>
<name>A0ABQ6RF23_9GAMM</name>
<evidence type="ECO:0000256" key="1">
    <source>
        <dbReference type="ARBA" id="ARBA00002057"/>
    </source>
</evidence>
<dbReference type="NCBIfam" id="NF008323">
    <property type="entry name" value="PRK11114.1-1"/>
    <property type="match status" value="1"/>
</dbReference>
<dbReference type="Pfam" id="PF03170">
    <property type="entry name" value="BcsB"/>
    <property type="match status" value="1"/>
</dbReference>
<dbReference type="RefSeq" id="WP_149606645.1">
    <property type="nucleotide sequence ID" value="NZ_SEUJ01000076.1"/>
</dbReference>
<evidence type="ECO:0000313" key="16">
    <source>
        <dbReference type="EMBL" id="KAA1151581.1"/>
    </source>
</evidence>
<dbReference type="InterPro" id="IPR018513">
    <property type="entry name" value="Cell_synthase_bac"/>
</dbReference>
<keyword evidence="12 15" id="KW-1133">Transmembrane helix</keyword>
<evidence type="ECO:0000256" key="15">
    <source>
        <dbReference type="RuleBase" id="RU365021"/>
    </source>
</evidence>
<comment type="subcellular location">
    <subcellularLocation>
        <location evidence="2">Cell inner membrane</location>
        <topology evidence="2">Single-pass membrane protein</topology>
    </subcellularLocation>
</comment>
<keyword evidence="9 15" id="KW-0973">c-di-GMP</keyword>
<sequence length="751" mass="84243">MIKKLLNTFLTLLLISSAYKVLAIEPMHDKILFVNGYPESAQVSSLRLSFEKLGFNDYKLDGVNNNSRVDFTNRIDKLSTNLKLNFSYTNSPSLLANVSHLKVYFNNNLVTVLPINEQLSVVKNTVSHSLDLNAKYIKDYNQIRFELVGYYDLRCQDYFSRSIWTEINKSSHITLDQKQLAIDSRLEYLPEPFFDAKDYNKLNLPFVFASTPNTQAIEAAATLSSWFGAQADWRGANFPVVLNKTPEQHSVVFITNDSKPDFLKDYPDVEKPTVELISSPIHRYNKMLLILGRDEKDLKTAVTGLVFGHKIMTGRSASIEAINKLPLRKAYDAPRWLRSDRPVHFDELIDYPTQLQAEGLNNGPIKLNVRFAPDLFTWREKGIPITLQYRNTPDSETLNSRLNMLINQKFITGYLLDKEDTSLTTAKTLLPLIANTDTAQSADDFSLEGINLANRNELNFDFRFAVLKKGECAVAPPGGEYGVIDGNSNIDVSGFDHYIALPDLNVFANSGFPFTKYADLQQTLVLIDEVPSLKALSVLFNLTGHFGAITGYPAHRISVAHLNEDANLDDKDILVIAKPNSIANNLDEDAQTNILLDNNQRAIKQAIYNGAYDEQTTDKVQVSIKSSGDMAVITGFQSPFDSERSIVSLSATSQRAFTLLDDALMSSQALAQIKGSAAVINSQGIKTIKTIKTDKQYFVGQIPVHTLIWFHLSDHPFILALLSILTLLLISFILWRLLQALTYKRLAEGDK</sequence>
<evidence type="ECO:0000256" key="4">
    <source>
        <dbReference type="ARBA" id="ARBA00010714"/>
    </source>
</evidence>
<evidence type="ECO:0000256" key="13">
    <source>
        <dbReference type="ARBA" id="ARBA00023136"/>
    </source>
</evidence>
<comment type="caution">
    <text evidence="16">The sequence shown here is derived from an EMBL/GenBank/DDBJ whole genome shotgun (WGS) entry which is preliminary data.</text>
</comment>
<comment type="function">
    <text evidence="1 15">Binds the cellulose synthase activator, bis-(3'-5') cyclic diguanylic acid (c-di-GMP).</text>
</comment>
<dbReference type="PANTHER" id="PTHR39083:SF1">
    <property type="entry name" value="CYCLIC DI-GMP-BINDING PROTEIN"/>
    <property type="match status" value="1"/>
</dbReference>
<feature type="transmembrane region" description="Helical" evidence="15">
    <location>
        <begin position="717"/>
        <end position="738"/>
    </location>
</feature>
<accession>A0ABQ6RF23</accession>
<keyword evidence="13 15" id="KW-0472">Membrane</keyword>
<evidence type="ECO:0000256" key="12">
    <source>
        <dbReference type="ARBA" id="ARBA00022989"/>
    </source>
</evidence>
<evidence type="ECO:0000256" key="5">
    <source>
        <dbReference type="ARBA" id="ARBA00011437"/>
    </source>
</evidence>
<feature type="signal peptide" evidence="15">
    <location>
        <begin position="1"/>
        <end position="23"/>
    </location>
</feature>
<keyword evidence="7 15" id="KW-1003">Cell membrane</keyword>
<dbReference type="PANTHER" id="PTHR39083">
    <property type="entry name" value="CYCLIC DI-GMP-BINDING PROTEIN"/>
    <property type="match status" value="1"/>
</dbReference>
<evidence type="ECO:0000256" key="10">
    <source>
        <dbReference type="ARBA" id="ARBA00022692"/>
    </source>
</evidence>